<comment type="caution">
    <text evidence="2">The sequence shown here is derived from an EMBL/GenBank/DDBJ whole genome shotgun (WGS) entry which is preliminary data.</text>
</comment>
<protein>
    <submittedName>
        <fullName evidence="2">HET-domain-containing protein</fullName>
    </submittedName>
</protein>
<dbReference type="EMBL" id="MU839835">
    <property type="protein sequence ID" value="KAK1754399.1"/>
    <property type="molecule type" value="Genomic_DNA"/>
</dbReference>
<dbReference type="PANTHER" id="PTHR24148">
    <property type="entry name" value="ANKYRIN REPEAT DOMAIN-CONTAINING PROTEIN 39 HOMOLOG-RELATED"/>
    <property type="match status" value="1"/>
</dbReference>
<proteinExistence type="predicted"/>
<dbReference type="InterPro" id="IPR010730">
    <property type="entry name" value="HET"/>
</dbReference>
<dbReference type="AlphaFoldDB" id="A0AAJ0BBT2"/>
<feature type="domain" description="Heterokaryon incompatibility" evidence="1">
    <location>
        <begin position="46"/>
        <end position="246"/>
    </location>
</feature>
<reference evidence="2" key="1">
    <citation type="submission" date="2023-06" db="EMBL/GenBank/DDBJ databases">
        <title>Genome-scale phylogeny and comparative genomics of the fungal order Sordariales.</title>
        <authorList>
            <consortium name="Lawrence Berkeley National Laboratory"/>
            <person name="Hensen N."/>
            <person name="Bonometti L."/>
            <person name="Westerberg I."/>
            <person name="Brannstrom I.O."/>
            <person name="Guillou S."/>
            <person name="Cros-Aarteil S."/>
            <person name="Calhoun S."/>
            <person name="Haridas S."/>
            <person name="Kuo A."/>
            <person name="Mondo S."/>
            <person name="Pangilinan J."/>
            <person name="Riley R."/>
            <person name="Labutti K."/>
            <person name="Andreopoulos B."/>
            <person name="Lipzen A."/>
            <person name="Chen C."/>
            <person name="Yanf M."/>
            <person name="Daum C."/>
            <person name="Ng V."/>
            <person name="Clum A."/>
            <person name="Steindorff A."/>
            <person name="Ohm R."/>
            <person name="Martin F."/>
            <person name="Silar P."/>
            <person name="Natvig D."/>
            <person name="Lalanne C."/>
            <person name="Gautier V."/>
            <person name="Ament-Velasquez S.L."/>
            <person name="Kruys A."/>
            <person name="Hutchinson M.I."/>
            <person name="Powell A.J."/>
            <person name="Barry K."/>
            <person name="Miller A.N."/>
            <person name="Grigoriev I.V."/>
            <person name="Debuchy R."/>
            <person name="Gladieux P."/>
            <person name="Thoren M.H."/>
            <person name="Johannesson H."/>
        </authorList>
    </citation>
    <scope>NUCLEOTIDE SEQUENCE</scope>
    <source>
        <strain evidence="2">PSN4</strain>
    </source>
</reference>
<dbReference type="Pfam" id="PF06985">
    <property type="entry name" value="HET"/>
    <property type="match status" value="1"/>
</dbReference>
<organism evidence="2 3">
    <name type="scientific">Echria macrotheca</name>
    <dbReference type="NCBI Taxonomy" id="438768"/>
    <lineage>
        <taxon>Eukaryota</taxon>
        <taxon>Fungi</taxon>
        <taxon>Dikarya</taxon>
        <taxon>Ascomycota</taxon>
        <taxon>Pezizomycotina</taxon>
        <taxon>Sordariomycetes</taxon>
        <taxon>Sordariomycetidae</taxon>
        <taxon>Sordariales</taxon>
        <taxon>Schizotheciaceae</taxon>
        <taxon>Echria</taxon>
    </lineage>
</organism>
<dbReference type="PANTHER" id="PTHR24148:SF73">
    <property type="entry name" value="HET DOMAIN PROTEIN (AFU_ORTHOLOGUE AFUA_8G01020)"/>
    <property type="match status" value="1"/>
</dbReference>
<dbReference type="Proteomes" id="UP001239445">
    <property type="component" value="Unassembled WGS sequence"/>
</dbReference>
<evidence type="ECO:0000313" key="3">
    <source>
        <dbReference type="Proteomes" id="UP001239445"/>
    </source>
</evidence>
<keyword evidence="3" id="KW-1185">Reference proteome</keyword>
<sequence>MYEKLSPGHIRLMKLAPGPWDDRLCFTLSTIPFDATSQGDESPPSYRALSYVWGSTNPRAPRHAYLNGSVAVPITPNLELALRRIRKSSESVTLWVDAVCINQNDVEEKTHQVLHMREIYSRSQEVIIYLGEPDLSHAHPTFSEPPHAVGPVVFHCDERDAEVLSQFQRRFTAVSTHKDRLGNIGYGNDMFCLLRLLARDFDPRSTTIFRQDFHSNANSKYLLRLFEMLRLFTLCRWWTRVWVIQEIVVPDQVTTMLVKAAHSFSRNSLSSAFSGLPDEYSRVLARYSRIVLDIHEVRERWQGGERPGMLKLLRQFGGRKATDHRDIVFALVGLTEGKSTIVPDYALPLASVYQNTTLEIIDETGTLDVLIGDVDRKFGRYLPSWVPQWGTDQEETDRYRVESTSNYNAAPGSTVHVQHHLTKVDDLCKGLHWEGIIPARPPRRQLVLPAQPPGSSALDLMRLKNWCRDILGEQWEDLLLKKPYQEFEKDCLEAIQDYYLADRREAWLYANHDVLSVPGCHIDQIYAVGDLMIEPSSTMESWAVLAASYFASHPNTFYKEHGPGEAFRRTLCGDLIFDTESIASSSRRIADIDSVAVADWFLRGGTSPFRLSRRLPLSRSEMVHGFLFRDVDPERCMPSKQSWLEVETAIRVATYRRRFFITVNGYIGLGPSKIREGDSLFVLLGGRTPFILRSRVDRHLESRPDGPDGSSDLATSDLANADRIAYGLLGDCYVHGLMDGEAMHGWSATARKTLSEPVEPLRRVYFEWNQQAIRLERCISKLVDVESKFDQVWKKVLSHPSFDGRRCGLVIKLYELWRSEYTKLLSAEKCWSENNQKLIRAEYPDGTEPSPSVIRPVRHAKEVRFDSADRLFTQFQPRSPTYIPRAIRDLLVQANELNPHLPALHDVAEALVRAATDVKEAALIAETSFGAIVDSESGIGRETTSHADRISAKYGKGMYVYIV</sequence>
<name>A0AAJ0BBT2_9PEZI</name>
<dbReference type="InterPro" id="IPR052895">
    <property type="entry name" value="HetReg/Transcr_Mod"/>
</dbReference>
<evidence type="ECO:0000313" key="2">
    <source>
        <dbReference type="EMBL" id="KAK1754399.1"/>
    </source>
</evidence>
<evidence type="ECO:0000259" key="1">
    <source>
        <dbReference type="Pfam" id="PF06985"/>
    </source>
</evidence>
<accession>A0AAJ0BBT2</accession>
<gene>
    <name evidence="2" type="ORF">QBC47DRAFT_447337</name>
</gene>